<gene>
    <name evidence="1" type="ORF">CHGG_00870</name>
</gene>
<dbReference type="EMBL" id="CH408029">
    <property type="protein sequence ID" value="EAQ92635.1"/>
    <property type="molecule type" value="Genomic_DNA"/>
</dbReference>
<organism evidence="1 2">
    <name type="scientific">Chaetomium globosum (strain ATCC 6205 / CBS 148.51 / DSM 1962 / NBRC 6347 / NRRL 1970)</name>
    <name type="common">Soil fungus</name>
    <dbReference type="NCBI Taxonomy" id="306901"/>
    <lineage>
        <taxon>Eukaryota</taxon>
        <taxon>Fungi</taxon>
        <taxon>Dikarya</taxon>
        <taxon>Ascomycota</taxon>
        <taxon>Pezizomycotina</taxon>
        <taxon>Sordariomycetes</taxon>
        <taxon>Sordariomycetidae</taxon>
        <taxon>Sordariales</taxon>
        <taxon>Chaetomiaceae</taxon>
        <taxon>Chaetomium</taxon>
    </lineage>
</organism>
<evidence type="ECO:0000313" key="2">
    <source>
        <dbReference type="Proteomes" id="UP000001056"/>
    </source>
</evidence>
<dbReference type="GeneID" id="4386976"/>
<protein>
    <submittedName>
        <fullName evidence="1">Uncharacterized protein</fullName>
    </submittedName>
</protein>
<accession>Q2HFY4</accession>
<name>Q2HFY4_CHAGB</name>
<proteinExistence type="predicted"/>
<dbReference type="AlphaFoldDB" id="Q2HFY4"/>
<dbReference type="VEuPathDB" id="FungiDB:CHGG_00870"/>
<sequence length="40" mass="4492">MAAAVALGLSQEDAHRVLVCSIRNKKRHMPVHRDCLYSSK</sequence>
<dbReference type="Proteomes" id="UP000001056">
    <property type="component" value="Unassembled WGS sequence"/>
</dbReference>
<keyword evidence="2" id="KW-1185">Reference proteome</keyword>
<reference evidence="2" key="1">
    <citation type="journal article" date="2015" name="Genome Announc.">
        <title>Draft genome sequence of the cellulolytic fungus Chaetomium globosum.</title>
        <authorList>
            <person name="Cuomo C.A."/>
            <person name="Untereiner W.A."/>
            <person name="Ma L.-J."/>
            <person name="Grabherr M."/>
            <person name="Birren B.W."/>
        </authorList>
    </citation>
    <scope>NUCLEOTIDE SEQUENCE [LARGE SCALE GENOMIC DNA]</scope>
    <source>
        <strain evidence="2">ATCC 6205 / CBS 148.51 / DSM 1962 / NBRC 6347 / NRRL 1970</strain>
    </source>
</reference>
<dbReference type="InParanoid" id="Q2HFY4"/>
<dbReference type="RefSeq" id="XP_001220091.1">
    <property type="nucleotide sequence ID" value="XM_001220090.1"/>
</dbReference>
<evidence type="ECO:0000313" key="1">
    <source>
        <dbReference type="EMBL" id="EAQ92635.1"/>
    </source>
</evidence>
<dbReference type="HOGENOM" id="CLU_3299308_0_0_1"/>